<accession>A0A9P3PRS0</accession>
<protein>
    <submittedName>
        <fullName evidence="9">Peptidase family M48</fullName>
    </submittedName>
</protein>
<evidence type="ECO:0000256" key="1">
    <source>
        <dbReference type="ARBA" id="ARBA00001947"/>
    </source>
</evidence>
<evidence type="ECO:0000259" key="8">
    <source>
        <dbReference type="Pfam" id="PF01435"/>
    </source>
</evidence>
<comment type="cofactor">
    <cofactor evidence="1">
        <name>Zn(2+)</name>
        <dbReference type="ChEBI" id="CHEBI:29105"/>
    </cofactor>
</comment>
<evidence type="ECO:0000313" key="10">
    <source>
        <dbReference type="Proteomes" id="UP001063166"/>
    </source>
</evidence>
<keyword evidence="7" id="KW-0472">Membrane</keyword>
<dbReference type="PANTHER" id="PTHR22726">
    <property type="entry name" value="METALLOENDOPEPTIDASE OMA1"/>
    <property type="match status" value="1"/>
</dbReference>
<dbReference type="GO" id="GO:0004222">
    <property type="term" value="F:metalloendopeptidase activity"/>
    <property type="evidence" value="ECO:0007669"/>
    <property type="project" value="InterPro"/>
</dbReference>
<name>A0A9P3PRS0_LYOSH</name>
<keyword evidence="6" id="KW-0482">Metalloprotease</keyword>
<keyword evidence="4" id="KW-0378">Hydrolase</keyword>
<reference evidence="9" key="1">
    <citation type="submission" date="2022-07" db="EMBL/GenBank/DDBJ databases">
        <title>The genome of Lyophyllum shimeji provides insight into the initial evolution of ectomycorrhizal fungal genome.</title>
        <authorList>
            <person name="Kobayashi Y."/>
            <person name="Shibata T."/>
            <person name="Hirakawa H."/>
            <person name="Shigenobu S."/>
            <person name="Nishiyama T."/>
            <person name="Yamada A."/>
            <person name="Hasebe M."/>
            <person name="Kawaguchi M."/>
        </authorList>
    </citation>
    <scope>NUCLEOTIDE SEQUENCE</scope>
    <source>
        <strain evidence="9">AT787</strain>
    </source>
</reference>
<gene>
    <name evidence="9" type="ORF">LshimejAT787_0802550</name>
</gene>
<evidence type="ECO:0000256" key="5">
    <source>
        <dbReference type="ARBA" id="ARBA00022833"/>
    </source>
</evidence>
<dbReference type="PANTHER" id="PTHR22726:SF18">
    <property type="entry name" value="PEPTIDASE M48 DOMAIN-CONTAINING PROTEIN"/>
    <property type="match status" value="1"/>
</dbReference>
<evidence type="ECO:0000256" key="3">
    <source>
        <dbReference type="ARBA" id="ARBA00022723"/>
    </source>
</evidence>
<feature type="transmembrane region" description="Helical" evidence="7">
    <location>
        <begin position="127"/>
        <end position="148"/>
    </location>
</feature>
<dbReference type="GO" id="GO:0046872">
    <property type="term" value="F:metal ion binding"/>
    <property type="evidence" value="ECO:0007669"/>
    <property type="project" value="UniProtKB-KW"/>
</dbReference>
<proteinExistence type="predicted"/>
<keyword evidence="3" id="KW-0479">Metal-binding</keyword>
<dbReference type="InterPro" id="IPR051156">
    <property type="entry name" value="Mito/Outer_Membr_Metalloprot"/>
</dbReference>
<dbReference type="Proteomes" id="UP001063166">
    <property type="component" value="Unassembled WGS sequence"/>
</dbReference>
<dbReference type="InterPro" id="IPR001915">
    <property type="entry name" value="Peptidase_M48"/>
</dbReference>
<evidence type="ECO:0000256" key="2">
    <source>
        <dbReference type="ARBA" id="ARBA00022670"/>
    </source>
</evidence>
<dbReference type="AlphaFoldDB" id="A0A9P3PRS0"/>
<comment type="caution">
    <text evidence="9">The sequence shown here is derived from an EMBL/GenBank/DDBJ whole genome shotgun (WGS) entry which is preliminary data.</text>
</comment>
<dbReference type="EMBL" id="BRPK01000008">
    <property type="protein sequence ID" value="GLB40384.1"/>
    <property type="molecule type" value="Genomic_DNA"/>
</dbReference>
<feature type="domain" description="Peptidase M48" evidence="8">
    <location>
        <begin position="278"/>
        <end position="519"/>
    </location>
</feature>
<keyword evidence="5" id="KW-0862">Zinc</keyword>
<evidence type="ECO:0000313" key="9">
    <source>
        <dbReference type="EMBL" id="GLB40384.1"/>
    </source>
</evidence>
<keyword evidence="7" id="KW-1133">Transmembrane helix</keyword>
<dbReference type="Pfam" id="PF01435">
    <property type="entry name" value="Peptidase_M48"/>
    <property type="match status" value="1"/>
</dbReference>
<evidence type="ECO:0000256" key="6">
    <source>
        <dbReference type="ARBA" id="ARBA00023049"/>
    </source>
</evidence>
<keyword evidence="2" id="KW-0645">Protease</keyword>
<sequence length="544" mass="59981">MLRQLIRRTPAAFPPSISTPPSLARPKCLPRPTLAFTYPAAPRITVATFHSTPRRQGAPLILAALLKASTSLELARTAARIVLTFMPVILISNAKSKKIMRYNEIHGIPKSEESKERVLKQIRTRKYVLYGLLLVPATLFLATILASMEKTPLTGRWRLIILSPEEEEEIAAQLAGPGWYNAVGEILAQDGPPKVIPNTDWRYAWVDATLRKLEATIPILTNEPKMYPQWTEENQDNPPMPPPADFPLRPRPRASEYIRRVCGRICEGKDEPMPHTITGPPYSLLLVDKPEASNAFSYGFGPDGGGGIVIYSGFLDDVLARAPSKLEAPASEGKKSWWSLFLGGLFSSPSPPGHPIPTQEQTSELAILLAHELAHLVLSHHLESLSSATIVIPGTFSLITDLVRVLIFPLTMLFGPFVNDAVAQLGKVGSGELIKVAEHCTNMRQEIEADVVSARLLAHAGYDARDAVKFWEVRSETMSECARTADMEPPRPQYSLARGLWGPGSSHPVNELRIQGLRDELARWEDERRLLLLRLKASAQGAAG</sequence>
<dbReference type="OrthoDB" id="7464992at2759"/>
<dbReference type="GO" id="GO:0005743">
    <property type="term" value="C:mitochondrial inner membrane"/>
    <property type="evidence" value="ECO:0007669"/>
    <property type="project" value="TreeGrafter"/>
</dbReference>
<keyword evidence="10" id="KW-1185">Reference proteome</keyword>
<evidence type="ECO:0000256" key="7">
    <source>
        <dbReference type="SAM" id="Phobius"/>
    </source>
</evidence>
<keyword evidence="7" id="KW-0812">Transmembrane</keyword>
<evidence type="ECO:0000256" key="4">
    <source>
        <dbReference type="ARBA" id="ARBA00022801"/>
    </source>
</evidence>
<dbReference type="GO" id="GO:0006515">
    <property type="term" value="P:protein quality control for misfolded or incompletely synthesized proteins"/>
    <property type="evidence" value="ECO:0007669"/>
    <property type="project" value="TreeGrafter"/>
</dbReference>
<organism evidence="9 10">
    <name type="scientific">Lyophyllum shimeji</name>
    <name type="common">Hon-shimeji</name>
    <name type="synonym">Tricholoma shimeji</name>
    <dbReference type="NCBI Taxonomy" id="47721"/>
    <lineage>
        <taxon>Eukaryota</taxon>
        <taxon>Fungi</taxon>
        <taxon>Dikarya</taxon>
        <taxon>Basidiomycota</taxon>
        <taxon>Agaricomycotina</taxon>
        <taxon>Agaricomycetes</taxon>
        <taxon>Agaricomycetidae</taxon>
        <taxon>Agaricales</taxon>
        <taxon>Tricholomatineae</taxon>
        <taxon>Lyophyllaceae</taxon>
        <taxon>Lyophyllum</taxon>
    </lineage>
</organism>
<dbReference type="GO" id="GO:0034982">
    <property type="term" value="P:mitochondrial protein processing"/>
    <property type="evidence" value="ECO:0007669"/>
    <property type="project" value="TreeGrafter"/>
</dbReference>